<accession>A0AAD9HEI9</accession>
<evidence type="ECO:0000256" key="1">
    <source>
        <dbReference type="SAM" id="MobiDB-lite"/>
    </source>
</evidence>
<keyword evidence="3" id="KW-1185">Reference proteome</keyword>
<sequence length="152" mass="16764">MNTYQRRRAGCRCRCRCSAGANLDMHMGVDGWLIDPPSVEPEGSREERNYPLSSAIPSHPSHPIPSYPILCGLEAKTKSPSALRYQAVSQSVGLGLETRASPARRVFKDQSVAPKTLFSRYSAIGRGCYKVSNTPPPFHALDPLVPTYLPRH</sequence>
<proteinExistence type="predicted"/>
<dbReference type="AlphaFoldDB" id="A0AAD9HEI9"/>
<organism evidence="2 3">
    <name type="scientific">Colletotrichum zoysiae</name>
    <dbReference type="NCBI Taxonomy" id="1216348"/>
    <lineage>
        <taxon>Eukaryota</taxon>
        <taxon>Fungi</taxon>
        <taxon>Dikarya</taxon>
        <taxon>Ascomycota</taxon>
        <taxon>Pezizomycotina</taxon>
        <taxon>Sordariomycetes</taxon>
        <taxon>Hypocreomycetidae</taxon>
        <taxon>Glomerellales</taxon>
        <taxon>Glomerellaceae</taxon>
        <taxon>Colletotrichum</taxon>
        <taxon>Colletotrichum graminicola species complex</taxon>
    </lineage>
</organism>
<evidence type="ECO:0000313" key="2">
    <source>
        <dbReference type="EMBL" id="KAK2027413.1"/>
    </source>
</evidence>
<dbReference type="Proteomes" id="UP001232148">
    <property type="component" value="Unassembled WGS sequence"/>
</dbReference>
<evidence type="ECO:0000313" key="3">
    <source>
        <dbReference type="Proteomes" id="UP001232148"/>
    </source>
</evidence>
<gene>
    <name evidence="2" type="ORF">LX32DRAFT_438265</name>
</gene>
<protein>
    <submittedName>
        <fullName evidence="2">Uncharacterized protein</fullName>
    </submittedName>
</protein>
<reference evidence="2" key="1">
    <citation type="submission" date="2021-06" db="EMBL/GenBank/DDBJ databases">
        <title>Comparative genomics, transcriptomics and evolutionary studies reveal genomic signatures of adaptation to plant cell wall in hemibiotrophic fungi.</title>
        <authorList>
            <consortium name="DOE Joint Genome Institute"/>
            <person name="Baroncelli R."/>
            <person name="Diaz J.F."/>
            <person name="Benocci T."/>
            <person name="Peng M."/>
            <person name="Battaglia E."/>
            <person name="Haridas S."/>
            <person name="Andreopoulos W."/>
            <person name="Labutti K."/>
            <person name="Pangilinan J."/>
            <person name="Floch G.L."/>
            <person name="Makela M.R."/>
            <person name="Henrissat B."/>
            <person name="Grigoriev I.V."/>
            <person name="Crouch J.A."/>
            <person name="De Vries R.P."/>
            <person name="Sukno S.A."/>
            <person name="Thon M.R."/>
        </authorList>
    </citation>
    <scope>NUCLEOTIDE SEQUENCE</scope>
    <source>
        <strain evidence="2">MAFF235873</strain>
    </source>
</reference>
<feature type="region of interest" description="Disordered" evidence="1">
    <location>
        <begin position="34"/>
        <end position="63"/>
    </location>
</feature>
<comment type="caution">
    <text evidence="2">The sequence shown here is derived from an EMBL/GenBank/DDBJ whole genome shotgun (WGS) entry which is preliminary data.</text>
</comment>
<name>A0AAD9HEI9_9PEZI</name>
<dbReference type="EMBL" id="MU842895">
    <property type="protein sequence ID" value="KAK2027413.1"/>
    <property type="molecule type" value="Genomic_DNA"/>
</dbReference>